<dbReference type="Gene3D" id="1.10.540.10">
    <property type="entry name" value="Acyl-CoA dehydrogenase/oxidase, N-terminal domain"/>
    <property type="match status" value="1"/>
</dbReference>
<dbReference type="InterPro" id="IPR050741">
    <property type="entry name" value="Acyl-CoA_dehydrogenase"/>
</dbReference>
<keyword evidence="3" id="KW-0285">Flavoprotein</keyword>
<dbReference type="EMBL" id="MU154537">
    <property type="protein sequence ID" value="KAF9498577.1"/>
    <property type="molecule type" value="Genomic_DNA"/>
</dbReference>
<evidence type="ECO:0000313" key="9">
    <source>
        <dbReference type="Proteomes" id="UP000807025"/>
    </source>
</evidence>
<dbReference type="GO" id="GO:0005737">
    <property type="term" value="C:cytoplasm"/>
    <property type="evidence" value="ECO:0007669"/>
    <property type="project" value="TreeGrafter"/>
</dbReference>
<evidence type="ECO:0000259" key="6">
    <source>
        <dbReference type="Pfam" id="PF00441"/>
    </source>
</evidence>
<feature type="domain" description="Acyl-CoA dehydrogenase/oxidase C-terminal" evidence="6">
    <location>
        <begin position="285"/>
        <end position="375"/>
    </location>
</feature>
<evidence type="ECO:0000256" key="1">
    <source>
        <dbReference type="ARBA" id="ARBA00001974"/>
    </source>
</evidence>
<accession>A0A9P6DBG6</accession>
<evidence type="ECO:0000259" key="7">
    <source>
        <dbReference type="Pfam" id="PF02771"/>
    </source>
</evidence>
<dbReference type="GO" id="GO:0050660">
    <property type="term" value="F:flavin adenine dinucleotide binding"/>
    <property type="evidence" value="ECO:0007669"/>
    <property type="project" value="InterPro"/>
</dbReference>
<dbReference type="InterPro" id="IPR046373">
    <property type="entry name" value="Acyl-CoA_Oxase/DH_mid-dom_sf"/>
</dbReference>
<proteinExistence type="inferred from homology"/>
<dbReference type="Proteomes" id="UP000807025">
    <property type="component" value="Unassembled WGS sequence"/>
</dbReference>
<feature type="domain" description="Acyl-CoA dehydrogenase/oxidase N-terminal" evidence="7">
    <location>
        <begin position="16"/>
        <end position="100"/>
    </location>
</feature>
<dbReference type="InterPro" id="IPR013786">
    <property type="entry name" value="AcylCoA_DH/ox_N"/>
</dbReference>
<name>A0A9P6DBG6_PLEER</name>
<dbReference type="Gene3D" id="1.20.140.10">
    <property type="entry name" value="Butyryl-CoA Dehydrogenase, subunit A, domain 3"/>
    <property type="match status" value="1"/>
</dbReference>
<evidence type="ECO:0000256" key="2">
    <source>
        <dbReference type="ARBA" id="ARBA00009347"/>
    </source>
</evidence>
<comment type="cofactor">
    <cofactor evidence="1">
        <name>FAD</name>
        <dbReference type="ChEBI" id="CHEBI:57692"/>
    </cofactor>
</comment>
<keyword evidence="9" id="KW-1185">Reference proteome</keyword>
<keyword evidence="4" id="KW-0274">FAD</keyword>
<dbReference type="SUPFAM" id="SSF47203">
    <property type="entry name" value="Acyl-CoA dehydrogenase C-terminal domain-like"/>
    <property type="match status" value="1"/>
</dbReference>
<dbReference type="InterPro" id="IPR036250">
    <property type="entry name" value="AcylCo_DH-like_C"/>
</dbReference>
<dbReference type="InterPro" id="IPR009100">
    <property type="entry name" value="AcylCoA_DH/oxidase_NM_dom_sf"/>
</dbReference>
<evidence type="ECO:0000256" key="3">
    <source>
        <dbReference type="ARBA" id="ARBA00022630"/>
    </source>
</evidence>
<dbReference type="Pfam" id="PF00441">
    <property type="entry name" value="Acyl-CoA_dh_1"/>
    <property type="match status" value="1"/>
</dbReference>
<dbReference type="SUPFAM" id="SSF56645">
    <property type="entry name" value="Acyl-CoA dehydrogenase NM domain-like"/>
    <property type="match status" value="1"/>
</dbReference>
<dbReference type="PANTHER" id="PTHR48083:SF13">
    <property type="entry name" value="ACYL-COA DEHYDROGENASE FAMILY MEMBER 11"/>
    <property type="match status" value="1"/>
</dbReference>
<dbReference type="InterPro" id="IPR037069">
    <property type="entry name" value="AcylCoA_DH/ox_N_sf"/>
</dbReference>
<dbReference type="GO" id="GO:0003995">
    <property type="term" value="F:acyl-CoA dehydrogenase activity"/>
    <property type="evidence" value="ECO:0007669"/>
    <property type="project" value="TreeGrafter"/>
</dbReference>
<evidence type="ECO:0000313" key="8">
    <source>
        <dbReference type="EMBL" id="KAF9498577.1"/>
    </source>
</evidence>
<protein>
    <submittedName>
        <fullName evidence="8">Acyl-CoA dehydrogenase NM domain-like protein</fullName>
    </submittedName>
</protein>
<keyword evidence="5" id="KW-0560">Oxidoreductase</keyword>
<dbReference type="Gene3D" id="2.40.110.10">
    <property type="entry name" value="Butyryl-CoA Dehydrogenase, subunit A, domain 2"/>
    <property type="match status" value="1"/>
</dbReference>
<sequence>MPEDSTRWKTIVPVIEELKDRAKHLGLWNLFLSKCHYPQHGTDFTNLEYAVMAELLGRRGHMASEVVNCSAPNTSNMDVLAKYGTAEQQKQWLEPLLRGEIRSAFSMTERFIASSDATNIRTDFFVFRWISGAGDTHTRVHILMGKSDASNINTREQQSVVLVPADTPGVRVIRLMKVFGYDDAPERHCEIIYDNVRVPASNLVLWWGKGFEVCCFYTRRNAMAYVATDHPRPSRAWSHSPLHACHRCRFSCLGLDVTMSDRPCEEDLRQVPPQARLSHCWHRRSRAEIESSRLLVLSVALQIDNFTAKGTLQEIGIAKFFVPSMALGVIDRASQAYGAEGVCQDQHLAKSWAELRTMRIADGPDAVHLQQVGQRELRRAGEVVERATAIKKKEKEILEKAGLRSKSHSYR</sequence>
<gene>
    <name evidence="8" type="ORF">BDN71DRAFT_1504005</name>
</gene>
<dbReference type="AlphaFoldDB" id="A0A9P6DBG6"/>
<evidence type="ECO:0000256" key="4">
    <source>
        <dbReference type="ARBA" id="ARBA00022827"/>
    </source>
</evidence>
<organism evidence="8 9">
    <name type="scientific">Pleurotus eryngii</name>
    <name type="common">Boletus of the steppes</name>
    <dbReference type="NCBI Taxonomy" id="5323"/>
    <lineage>
        <taxon>Eukaryota</taxon>
        <taxon>Fungi</taxon>
        <taxon>Dikarya</taxon>
        <taxon>Basidiomycota</taxon>
        <taxon>Agaricomycotina</taxon>
        <taxon>Agaricomycetes</taxon>
        <taxon>Agaricomycetidae</taxon>
        <taxon>Agaricales</taxon>
        <taxon>Pleurotineae</taxon>
        <taxon>Pleurotaceae</taxon>
        <taxon>Pleurotus</taxon>
    </lineage>
</organism>
<evidence type="ECO:0000256" key="5">
    <source>
        <dbReference type="ARBA" id="ARBA00023002"/>
    </source>
</evidence>
<dbReference type="PANTHER" id="PTHR48083">
    <property type="entry name" value="MEDIUM-CHAIN SPECIFIC ACYL-COA DEHYDROGENASE, MITOCHONDRIAL-RELATED"/>
    <property type="match status" value="1"/>
</dbReference>
<comment type="caution">
    <text evidence="8">The sequence shown here is derived from an EMBL/GenBank/DDBJ whole genome shotgun (WGS) entry which is preliminary data.</text>
</comment>
<comment type="similarity">
    <text evidence="2">Belongs to the acyl-CoA dehydrogenase family.</text>
</comment>
<dbReference type="InterPro" id="IPR009075">
    <property type="entry name" value="AcylCo_DH/oxidase_C"/>
</dbReference>
<reference evidence="8" key="1">
    <citation type="submission" date="2020-11" db="EMBL/GenBank/DDBJ databases">
        <authorList>
            <consortium name="DOE Joint Genome Institute"/>
            <person name="Ahrendt S."/>
            <person name="Riley R."/>
            <person name="Andreopoulos W."/>
            <person name="Labutti K."/>
            <person name="Pangilinan J."/>
            <person name="Ruiz-Duenas F.J."/>
            <person name="Barrasa J.M."/>
            <person name="Sanchez-Garcia M."/>
            <person name="Camarero S."/>
            <person name="Miyauchi S."/>
            <person name="Serrano A."/>
            <person name="Linde D."/>
            <person name="Babiker R."/>
            <person name="Drula E."/>
            <person name="Ayuso-Fernandez I."/>
            <person name="Pacheco R."/>
            <person name="Padilla G."/>
            <person name="Ferreira P."/>
            <person name="Barriuso J."/>
            <person name="Kellner H."/>
            <person name="Castanera R."/>
            <person name="Alfaro M."/>
            <person name="Ramirez L."/>
            <person name="Pisabarro A.G."/>
            <person name="Kuo A."/>
            <person name="Tritt A."/>
            <person name="Lipzen A."/>
            <person name="He G."/>
            <person name="Yan M."/>
            <person name="Ng V."/>
            <person name="Cullen D."/>
            <person name="Martin F."/>
            <person name="Rosso M.-N."/>
            <person name="Henrissat B."/>
            <person name="Hibbett D."/>
            <person name="Martinez A.T."/>
            <person name="Grigoriev I.V."/>
        </authorList>
    </citation>
    <scope>NUCLEOTIDE SEQUENCE</scope>
    <source>
        <strain evidence="8">ATCC 90797</strain>
    </source>
</reference>
<dbReference type="OrthoDB" id="434771at2759"/>
<dbReference type="Pfam" id="PF02771">
    <property type="entry name" value="Acyl-CoA_dh_N"/>
    <property type="match status" value="1"/>
</dbReference>
<dbReference type="GO" id="GO:0033539">
    <property type="term" value="P:fatty acid beta-oxidation using acyl-CoA dehydrogenase"/>
    <property type="evidence" value="ECO:0007669"/>
    <property type="project" value="TreeGrafter"/>
</dbReference>